<dbReference type="OrthoDB" id="9813770at2"/>
<dbReference type="Gene3D" id="1.10.472.60">
    <property type="entry name" value="putative protein disulfide isomerase domain"/>
    <property type="match status" value="1"/>
</dbReference>
<dbReference type="RefSeq" id="WP_073711960.1">
    <property type="nucleotide sequence ID" value="NZ_MRWQ01000008.1"/>
</dbReference>
<reference evidence="1 2" key="1">
    <citation type="submission" date="2016-12" db="EMBL/GenBank/DDBJ databases">
        <title>Domibacillus sp. SAOS 44 whole genome sequencing.</title>
        <authorList>
            <person name="Verma A."/>
            <person name="Krishnamurthi S."/>
        </authorList>
    </citation>
    <scope>NUCLEOTIDE SEQUENCE [LARGE SCALE GENOMIC DNA]</scope>
    <source>
        <strain evidence="1 2">SAOS 44</strain>
    </source>
</reference>
<dbReference type="CDD" id="cd03025">
    <property type="entry name" value="DsbA_FrnE_like"/>
    <property type="match status" value="1"/>
</dbReference>
<dbReference type="Pfam" id="PF13743">
    <property type="entry name" value="Thioredoxin_5"/>
    <property type="match status" value="1"/>
</dbReference>
<accession>A0A1Q5P2E6</accession>
<dbReference type="SUPFAM" id="SSF52833">
    <property type="entry name" value="Thioredoxin-like"/>
    <property type="match status" value="1"/>
</dbReference>
<organism evidence="1 2">
    <name type="scientific">Domibacillus mangrovi</name>
    <dbReference type="NCBI Taxonomy" id="1714354"/>
    <lineage>
        <taxon>Bacteria</taxon>
        <taxon>Bacillati</taxon>
        <taxon>Bacillota</taxon>
        <taxon>Bacilli</taxon>
        <taxon>Bacillales</taxon>
        <taxon>Bacillaceae</taxon>
        <taxon>Domibacillus</taxon>
    </lineage>
</organism>
<protein>
    <submittedName>
        <fullName evidence="1">Dithiol-disulfide isomerase</fullName>
    </submittedName>
</protein>
<dbReference type="PANTHER" id="PTHR13887:SF54">
    <property type="entry name" value="DSBA FAMILY PROTEIN"/>
    <property type="match status" value="1"/>
</dbReference>
<sequence>MTKNKMICDVETGVCGDANDIAMEMIDLNQPKKKITLYYVTDPICSHCWALEPVLRRFEKQYGHYFTIQTVMGGLLETWEGFADVKNGISGPADVAAHWREVGEHSRMPIDGSVWLENPIHSSYPPSRVFKIVQQSESQLANTFLRRAREAVFAFNQNIADEPILIDILNQMNLDGETIIKEANSEAGEQLLQQDFALAKQLGVSGFPTIVMVNEENKGIKIVGARPLDFYINGLEQALSITEPLQTQTIPALPLLLEQEDLLFSKEIEVLYDLEQANIPSFIQKELSADSYERNDILGETYIKKPIREK</sequence>
<dbReference type="AlphaFoldDB" id="A0A1Q5P2E6"/>
<evidence type="ECO:0000313" key="1">
    <source>
        <dbReference type="EMBL" id="OKL36425.1"/>
    </source>
</evidence>
<dbReference type="GO" id="GO:0016853">
    <property type="term" value="F:isomerase activity"/>
    <property type="evidence" value="ECO:0007669"/>
    <property type="project" value="UniProtKB-KW"/>
</dbReference>
<dbReference type="STRING" id="1714354.BLL40_11085"/>
<comment type="caution">
    <text evidence="1">The sequence shown here is derived from an EMBL/GenBank/DDBJ whole genome shotgun (WGS) entry which is preliminary data.</text>
</comment>
<keyword evidence="2" id="KW-1185">Reference proteome</keyword>
<dbReference type="Gene3D" id="3.40.30.10">
    <property type="entry name" value="Glutaredoxin"/>
    <property type="match status" value="1"/>
</dbReference>
<dbReference type="EMBL" id="MRWQ01000008">
    <property type="protein sequence ID" value="OKL36425.1"/>
    <property type="molecule type" value="Genomic_DNA"/>
</dbReference>
<evidence type="ECO:0000313" key="2">
    <source>
        <dbReference type="Proteomes" id="UP000186524"/>
    </source>
</evidence>
<name>A0A1Q5P2E6_9BACI</name>
<keyword evidence="1" id="KW-0413">Isomerase</keyword>
<dbReference type="PANTHER" id="PTHR13887">
    <property type="entry name" value="GLUTATHIONE S-TRANSFERASE KAPPA"/>
    <property type="match status" value="1"/>
</dbReference>
<proteinExistence type="predicted"/>
<dbReference type="Proteomes" id="UP000186524">
    <property type="component" value="Unassembled WGS sequence"/>
</dbReference>
<gene>
    <name evidence="1" type="ORF">BLL40_11085</name>
</gene>
<dbReference type="InterPro" id="IPR036249">
    <property type="entry name" value="Thioredoxin-like_sf"/>
</dbReference>